<reference evidence="2 3" key="1">
    <citation type="submission" date="2018-08" db="EMBL/GenBank/DDBJ databases">
        <title>A genome reference for cultivated species of the human gut microbiota.</title>
        <authorList>
            <person name="Zou Y."/>
            <person name="Xue W."/>
            <person name="Luo G."/>
        </authorList>
    </citation>
    <scope>NUCLEOTIDE SEQUENCE [LARGE SCALE GENOMIC DNA]</scope>
    <source>
        <strain evidence="2 3">AM40-30BH</strain>
    </source>
</reference>
<keyword evidence="1" id="KW-0812">Transmembrane</keyword>
<organism evidence="2 3">
    <name type="scientific">Bacteroides nordii</name>
    <dbReference type="NCBI Taxonomy" id="291645"/>
    <lineage>
        <taxon>Bacteria</taxon>
        <taxon>Pseudomonadati</taxon>
        <taxon>Bacteroidota</taxon>
        <taxon>Bacteroidia</taxon>
        <taxon>Bacteroidales</taxon>
        <taxon>Bacteroidaceae</taxon>
        <taxon>Bacteroides</taxon>
    </lineage>
</organism>
<accession>A0A413VSF2</accession>
<sequence>MCFLLVFLAIIGDLISGVRKAIKAGKDRLSVGYRRTIDKLCKYYNSLFSVSIVDCFLMMIVYVFQTKGWLASFPVFPIATVLMGGYLAFVEVRSVFEKLEDKEKARAEKDLSVLIKMLDKENIEKVVTILKEVKK</sequence>
<dbReference type="Proteomes" id="UP000284379">
    <property type="component" value="Unassembled WGS sequence"/>
</dbReference>
<keyword evidence="1" id="KW-0472">Membrane</keyword>
<evidence type="ECO:0000256" key="1">
    <source>
        <dbReference type="SAM" id="Phobius"/>
    </source>
</evidence>
<protein>
    <recommendedName>
        <fullName evidence="4">Holin</fullName>
    </recommendedName>
</protein>
<evidence type="ECO:0000313" key="3">
    <source>
        <dbReference type="Proteomes" id="UP000284379"/>
    </source>
</evidence>
<proteinExistence type="predicted"/>
<feature type="transmembrane region" description="Helical" evidence="1">
    <location>
        <begin position="71"/>
        <end position="89"/>
    </location>
</feature>
<feature type="transmembrane region" description="Helical" evidence="1">
    <location>
        <begin position="44"/>
        <end position="64"/>
    </location>
</feature>
<name>A0A413VSF2_9BACE</name>
<dbReference type="RefSeq" id="WP_044095166.1">
    <property type="nucleotide sequence ID" value="NZ_CABJFV010000004.1"/>
</dbReference>
<comment type="caution">
    <text evidence="2">The sequence shown here is derived from an EMBL/GenBank/DDBJ whole genome shotgun (WGS) entry which is preliminary data.</text>
</comment>
<evidence type="ECO:0000313" key="2">
    <source>
        <dbReference type="EMBL" id="RHB36518.1"/>
    </source>
</evidence>
<gene>
    <name evidence="2" type="ORF">DW888_07765</name>
</gene>
<evidence type="ECO:0008006" key="4">
    <source>
        <dbReference type="Google" id="ProtNLM"/>
    </source>
</evidence>
<keyword evidence="1" id="KW-1133">Transmembrane helix</keyword>
<dbReference type="EMBL" id="QSGO01000004">
    <property type="protein sequence ID" value="RHB36518.1"/>
    <property type="molecule type" value="Genomic_DNA"/>
</dbReference>
<dbReference type="AlphaFoldDB" id="A0A413VSF2"/>